<keyword evidence="3" id="KW-1185">Reference proteome</keyword>
<sequence length="327" mass="37758">MGSKSILRDRLVELKNSIAHQRQILEEFLDQEKTIQLQLDLIIYPARCLPSASEEPDNQDPARATLLFLRICSAWRMITFSTPALWATLYMMPTRFWKTGSFGRRVEQFIENWFKYAGELHLSLTLHEGKRAIRPCPFPGTIRHYAIQLRHLDVEMRLDNFEYIRDVTEFPLLRRLLVKHHYADSTDALDLAPIQMFSTAPKRQRGWLLRRIGMFAMDSAHLVWHLHLLPFARAVLGHYMSCSAPRPIRSLHKTGEINYDQSIASQSLSHSHIESLALVGYSNTQLLRFTTFPALRRIEFPREQSIDEKSGSGTRLSSLSTPVGTKT</sequence>
<name>A0AAD7IHL9_9AGAR</name>
<feature type="compositionally biased region" description="Low complexity" evidence="1">
    <location>
        <begin position="311"/>
        <end position="321"/>
    </location>
</feature>
<reference evidence="2" key="1">
    <citation type="submission" date="2023-03" db="EMBL/GenBank/DDBJ databases">
        <title>Massive genome expansion in bonnet fungi (Mycena s.s.) driven by repeated elements and novel gene families across ecological guilds.</title>
        <authorList>
            <consortium name="Lawrence Berkeley National Laboratory"/>
            <person name="Harder C.B."/>
            <person name="Miyauchi S."/>
            <person name="Viragh M."/>
            <person name="Kuo A."/>
            <person name="Thoen E."/>
            <person name="Andreopoulos B."/>
            <person name="Lu D."/>
            <person name="Skrede I."/>
            <person name="Drula E."/>
            <person name="Henrissat B."/>
            <person name="Morin E."/>
            <person name="Kohler A."/>
            <person name="Barry K."/>
            <person name="LaButti K."/>
            <person name="Morin E."/>
            <person name="Salamov A."/>
            <person name="Lipzen A."/>
            <person name="Mereny Z."/>
            <person name="Hegedus B."/>
            <person name="Baldrian P."/>
            <person name="Stursova M."/>
            <person name="Weitz H."/>
            <person name="Taylor A."/>
            <person name="Grigoriev I.V."/>
            <person name="Nagy L.G."/>
            <person name="Martin F."/>
            <person name="Kauserud H."/>
        </authorList>
    </citation>
    <scope>NUCLEOTIDE SEQUENCE</scope>
    <source>
        <strain evidence="2">CBHHK188m</strain>
    </source>
</reference>
<feature type="region of interest" description="Disordered" evidence="1">
    <location>
        <begin position="306"/>
        <end position="327"/>
    </location>
</feature>
<dbReference type="Proteomes" id="UP001215280">
    <property type="component" value="Unassembled WGS sequence"/>
</dbReference>
<gene>
    <name evidence="2" type="ORF">DFH07DRAFT_777470</name>
</gene>
<evidence type="ECO:0000256" key="1">
    <source>
        <dbReference type="SAM" id="MobiDB-lite"/>
    </source>
</evidence>
<comment type="caution">
    <text evidence="2">The sequence shown here is derived from an EMBL/GenBank/DDBJ whole genome shotgun (WGS) entry which is preliminary data.</text>
</comment>
<proteinExistence type="predicted"/>
<evidence type="ECO:0000313" key="2">
    <source>
        <dbReference type="EMBL" id="KAJ7743259.1"/>
    </source>
</evidence>
<accession>A0AAD7IHL9</accession>
<evidence type="ECO:0000313" key="3">
    <source>
        <dbReference type="Proteomes" id="UP001215280"/>
    </source>
</evidence>
<dbReference type="EMBL" id="JARJLG010000113">
    <property type="protein sequence ID" value="KAJ7743259.1"/>
    <property type="molecule type" value="Genomic_DNA"/>
</dbReference>
<organism evidence="2 3">
    <name type="scientific">Mycena maculata</name>
    <dbReference type="NCBI Taxonomy" id="230809"/>
    <lineage>
        <taxon>Eukaryota</taxon>
        <taxon>Fungi</taxon>
        <taxon>Dikarya</taxon>
        <taxon>Basidiomycota</taxon>
        <taxon>Agaricomycotina</taxon>
        <taxon>Agaricomycetes</taxon>
        <taxon>Agaricomycetidae</taxon>
        <taxon>Agaricales</taxon>
        <taxon>Marasmiineae</taxon>
        <taxon>Mycenaceae</taxon>
        <taxon>Mycena</taxon>
    </lineage>
</organism>
<protein>
    <recommendedName>
        <fullName evidence="4">F-box domain-containing protein</fullName>
    </recommendedName>
</protein>
<dbReference type="AlphaFoldDB" id="A0AAD7IHL9"/>
<evidence type="ECO:0008006" key="4">
    <source>
        <dbReference type="Google" id="ProtNLM"/>
    </source>
</evidence>